<dbReference type="EMBL" id="WVUD01000002">
    <property type="protein sequence ID" value="MYL82038.1"/>
    <property type="molecule type" value="Genomic_DNA"/>
</dbReference>
<dbReference type="Proteomes" id="UP000482487">
    <property type="component" value="Unassembled WGS sequence"/>
</dbReference>
<evidence type="ECO:0000313" key="3">
    <source>
        <dbReference type="Proteomes" id="UP000482487"/>
    </source>
</evidence>
<reference evidence="2 3" key="1">
    <citation type="submission" date="2020-01" db="EMBL/GenBank/DDBJ databases">
        <title>Genome sequence of Desulfovibrio aerotolerans DSM 16695(T).</title>
        <authorList>
            <person name="Karnachuk O."/>
            <person name="Avakyan M."/>
            <person name="Mardanov A."/>
            <person name="Kadnikov V."/>
            <person name="Ravin N."/>
        </authorList>
    </citation>
    <scope>NUCLEOTIDE SEQUENCE [LARGE SCALE GENOMIC DNA]</scope>
    <source>
        <strain evidence="2 3">DSM 16695</strain>
    </source>
</reference>
<keyword evidence="1" id="KW-0812">Transmembrane</keyword>
<evidence type="ECO:0000313" key="2">
    <source>
        <dbReference type="EMBL" id="MYL82038.1"/>
    </source>
</evidence>
<keyword evidence="1" id="KW-1133">Transmembrane helix</keyword>
<dbReference type="RefSeq" id="WP_160958436.1">
    <property type="nucleotide sequence ID" value="NZ_WVUD01000002.1"/>
</dbReference>
<feature type="transmembrane region" description="Helical" evidence="1">
    <location>
        <begin position="38"/>
        <end position="61"/>
    </location>
</feature>
<protein>
    <submittedName>
        <fullName evidence="2">Uncharacterized protein</fullName>
    </submittedName>
</protein>
<feature type="transmembrane region" description="Helical" evidence="1">
    <location>
        <begin position="12"/>
        <end position="31"/>
    </location>
</feature>
<name>A0A7C9J753_9BACT</name>
<dbReference type="OrthoDB" id="5447761at2"/>
<dbReference type="AlphaFoldDB" id="A0A7C9J753"/>
<organism evidence="2 3">
    <name type="scientific">Solidesulfovibrio aerotolerans</name>
    <dbReference type="NCBI Taxonomy" id="295255"/>
    <lineage>
        <taxon>Bacteria</taxon>
        <taxon>Pseudomonadati</taxon>
        <taxon>Thermodesulfobacteriota</taxon>
        <taxon>Desulfovibrionia</taxon>
        <taxon>Desulfovibrionales</taxon>
        <taxon>Desulfovibrionaceae</taxon>
        <taxon>Solidesulfovibrio</taxon>
    </lineage>
</organism>
<sequence>MLDQLAQINMSIYFQTIVFIALMALVVRLHWKIGSVPHLLLCAVKYGVFVLIFIYLFLNWASDVNPTLRNSSILIMTLINLFMLWNAIVAAVELPYRRALTSCVDGVCTSSDLEQAFSSGKRFYKLRYFFAALTSGSSPWHFLSSIAAERTRDDLHRVFIGLDPKASVFGAKLYFHFLRNQLAADKSMPADKRSERLRAVEALGRDPWLTEKTSDFLHHLLAAPEDLLDAGLKDSLIDEGKMV</sequence>
<evidence type="ECO:0000256" key="1">
    <source>
        <dbReference type="SAM" id="Phobius"/>
    </source>
</evidence>
<gene>
    <name evidence="2" type="ORF">GTA51_02650</name>
</gene>
<keyword evidence="1" id="KW-0472">Membrane</keyword>
<feature type="transmembrane region" description="Helical" evidence="1">
    <location>
        <begin position="73"/>
        <end position="92"/>
    </location>
</feature>
<accession>A0A7C9J753</accession>
<keyword evidence="3" id="KW-1185">Reference proteome</keyword>
<comment type="caution">
    <text evidence="2">The sequence shown here is derived from an EMBL/GenBank/DDBJ whole genome shotgun (WGS) entry which is preliminary data.</text>
</comment>
<proteinExistence type="predicted"/>